<dbReference type="AlphaFoldDB" id="A0AAN6YV41"/>
<evidence type="ECO:0000259" key="2">
    <source>
        <dbReference type="SMART" id="SM01111"/>
    </source>
</evidence>
<dbReference type="InterPro" id="IPR011058">
    <property type="entry name" value="Cyanovirin-N"/>
</dbReference>
<gene>
    <name evidence="3" type="ORF">N656DRAFT_796288</name>
</gene>
<dbReference type="SMART" id="SM01111">
    <property type="entry name" value="CVNH"/>
    <property type="match status" value="1"/>
</dbReference>
<dbReference type="EMBL" id="MU853336">
    <property type="protein sequence ID" value="KAK4114653.1"/>
    <property type="molecule type" value="Genomic_DNA"/>
</dbReference>
<keyword evidence="1" id="KW-0732">Signal</keyword>
<keyword evidence="4" id="KW-1185">Reference proteome</keyword>
<proteinExistence type="predicted"/>
<dbReference type="GeneID" id="89941634"/>
<dbReference type="RefSeq" id="XP_064672223.1">
    <property type="nucleotide sequence ID" value="XM_064817509.1"/>
</dbReference>
<feature type="signal peptide" evidence="1">
    <location>
        <begin position="1"/>
        <end position="21"/>
    </location>
</feature>
<dbReference type="Gene3D" id="2.30.60.10">
    <property type="entry name" value="Cyanovirin-N"/>
    <property type="match status" value="1"/>
</dbReference>
<dbReference type="InterPro" id="IPR036673">
    <property type="entry name" value="Cyanovirin-N_sf"/>
</dbReference>
<name>A0AAN6YV41_9PEZI</name>
<protein>
    <recommendedName>
        <fullName evidence="2">Cyanovirin-N domain-containing protein</fullName>
    </recommendedName>
</protein>
<evidence type="ECO:0000256" key="1">
    <source>
        <dbReference type="SAM" id="SignalP"/>
    </source>
</evidence>
<dbReference type="Pfam" id="PF08881">
    <property type="entry name" value="CVNH"/>
    <property type="match status" value="1"/>
</dbReference>
<reference evidence="3" key="1">
    <citation type="journal article" date="2023" name="Mol. Phylogenet. Evol.">
        <title>Genome-scale phylogeny and comparative genomics of the fungal order Sordariales.</title>
        <authorList>
            <person name="Hensen N."/>
            <person name="Bonometti L."/>
            <person name="Westerberg I."/>
            <person name="Brannstrom I.O."/>
            <person name="Guillou S."/>
            <person name="Cros-Aarteil S."/>
            <person name="Calhoun S."/>
            <person name="Haridas S."/>
            <person name="Kuo A."/>
            <person name="Mondo S."/>
            <person name="Pangilinan J."/>
            <person name="Riley R."/>
            <person name="LaButti K."/>
            <person name="Andreopoulos B."/>
            <person name="Lipzen A."/>
            <person name="Chen C."/>
            <person name="Yan M."/>
            <person name="Daum C."/>
            <person name="Ng V."/>
            <person name="Clum A."/>
            <person name="Steindorff A."/>
            <person name="Ohm R.A."/>
            <person name="Martin F."/>
            <person name="Silar P."/>
            <person name="Natvig D.O."/>
            <person name="Lalanne C."/>
            <person name="Gautier V."/>
            <person name="Ament-Velasquez S.L."/>
            <person name="Kruys A."/>
            <person name="Hutchinson M.I."/>
            <person name="Powell A.J."/>
            <person name="Barry K."/>
            <person name="Miller A.N."/>
            <person name="Grigoriev I.V."/>
            <person name="Debuchy R."/>
            <person name="Gladieux P."/>
            <person name="Hiltunen Thoren M."/>
            <person name="Johannesson H."/>
        </authorList>
    </citation>
    <scope>NUCLEOTIDE SEQUENCE</scope>
    <source>
        <strain evidence="3">CBS 508.74</strain>
    </source>
</reference>
<dbReference type="PROSITE" id="PS51257">
    <property type="entry name" value="PROKAR_LIPOPROTEIN"/>
    <property type="match status" value="1"/>
</dbReference>
<dbReference type="Proteomes" id="UP001302812">
    <property type="component" value="Unassembled WGS sequence"/>
</dbReference>
<evidence type="ECO:0000313" key="4">
    <source>
        <dbReference type="Proteomes" id="UP001302812"/>
    </source>
</evidence>
<accession>A0AAN6YV41</accession>
<comment type="caution">
    <text evidence="3">The sequence shown here is derived from an EMBL/GenBank/DDBJ whole genome shotgun (WGS) entry which is preliminary data.</text>
</comment>
<sequence length="153" mass="15838">MKSLFIISAVAVALYVDGALAAPAANFVGSCDANSIRISDKILTANCRNIKGQLTCSKLDLGRCLKNSYGSLQADPTGAGPHMSDQCINCSNSKQSGGLVIGGPTPPSLLHCQCNPGTGAAQVNWPTAMFDLNTIVDNNNGVLECYQTKGTAC</sequence>
<dbReference type="SUPFAM" id="SSF51322">
    <property type="entry name" value="Cyanovirin-N"/>
    <property type="match status" value="1"/>
</dbReference>
<feature type="domain" description="Cyanovirin-N" evidence="2">
    <location>
        <begin position="26"/>
        <end position="145"/>
    </location>
</feature>
<organism evidence="3 4">
    <name type="scientific">Canariomyces notabilis</name>
    <dbReference type="NCBI Taxonomy" id="2074819"/>
    <lineage>
        <taxon>Eukaryota</taxon>
        <taxon>Fungi</taxon>
        <taxon>Dikarya</taxon>
        <taxon>Ascomycota</taxon>
        <taxon>Pezizomycotina</taxon>
        <taxon>Sordariomycetes</taxon>
        <taxon>Sordariomycetidae</taxon>
        <taxon>Sordariales</taxon>
        <taxon>Chaetomiaceae</taxon>
        <taxon>Canariomyces</taxon>
    </lineage>
</organism>
<feature type="chain" id="PRO_5043014416" description="Cyanovirin-N domain-containing protein" evidence="1">
    <location>
        <begin position="22"/>
        <end position="153"/>
    </location>
</feature>
<evidence type="ECO:0000313" key="3">
    <source>
        <dbReference type="EMBL" id="KAK4114653.1"/>
    </source>
</evidence>
<reference evidence="3" key="2">
    <citation type="submission" date="2023-05" db="EMBL/GenBank/DDBJ databases">
        <authorList>
            <consortium name="Lawrence Berkeley National Laboratory"/>
            <person name="Steindorff A."/>
            <person name="Hensen N."/>
            <person name="Bonometti L."/>
            <person name="Westerberg I."/>
            <person name="Brannstrom I.O."/>
            <person name="Guillou S."/>
            <person name="Cros-Aarteil S."/>
            <person name="Calhoun S."/>
            <person name="Haridas S."/>
            <person name="Kuo A."/>
            <person name="Mondo S."/>
            <person name="Pangilinan J."/>
            <person name="Riley R."/>
            <person name="Labutti K."/>
            <person name="Andreopoulos B."/>
            <person name="Lipzen A."/>
            <person name="Chen C."/>
            <person name="Yanf M."/>
            <person name="Daum C."/>
            <person name="Ng V."/>
            <person name="Clum A."/>
            <person name="Ohm R."/>
            <person name="Martin F."/>
            <person name="Silar P."/>
            <person name="Natvig D."/>
            <person name="Lalanne C."/>
            <person name="Gautier V."/>
            <person name="Ament-Velasquez S.L."/>
            <person name="Kruys A."/>
            <person name="Hutchinson M.I."/>
            <person name="Powell A.J."/>
            <person name="Barry K."/>
            <person name="Miller A.N."/>
            <person name="Grigoriev I.V."/>
            <person name="Debuchy R."/>
            <person name="Gladieux P."/>
            <person name="Thoren M.H."/>
            <person name="Johannesson H."/>
        </authorList>
    </citation>
    <scope>NUCLEOTIDE SEQUENCE</scope>
    <source>
        <strain evidence="3">CBS 508.74</strain>
    </source>
</reference>